<evidence type="ECO:0000313" key="11">
    <source>
        <dbReference type="EMBL" id="SVB13688.1"/>
    </source>
</evidence>
<keyword evidence="8" id="KW-0067">ATP-binding</keyword>
<dbReference type="PANTHER" id="PTHR33540:SF2">
    <property type="entry name" value="TRNA THREONYLCARBAMOYLADENOSINE BIOSYNTHESIS PROTEIN TSAE"/>
    <property type="match status" value="1"/>
</dbReference>
<dbReference type="InterPro" id="IPR003442">
    <property type="entry name" value="T6A_TsaE"/>
</dbReference>
<dbReference type="GO" id="GO:0005737">
    <property type="term" value="C:cytoplasm"/>
    <property type="evidence" value="ECO:0007669"/>
    <property type="project" value="UniProtKB-SubCell"/>
</dbReference>
<evidence type="ECO:0000256" key="8">
    <source>
        <dbReference type="ARBA" id="ARBA00022840"/>
    </source>
</evidence>
<dbReference type="Gene3D" id="3.40.50.300">
    <property type="entry name" value="P-loop containing nucleotide triphosphate hydrolases"/>
    <property type="match status" value="1"/>
</dbReference>
<evidence type="ECO:0000256" key="10">
    <source>
        <dbReference type="ARBA" id="ARBA00032441"/>
    </source>
</evidence>
<name>A0A382BIP3_9ZZZZ</name>
<evidence type="ECO:0000256" key="5">
    <source>
        <dbReference type="ARBA" id="ARBA00022694"/>
    </source>
</evidence>
<dbReference type="GO" id="GO:0002949">
    <property type="term" value="P:tRNA threonylcarbamoyladenosine modification"/>
    <property type="evidence" value="ECO:0007669"/>
    <property type="project" value="InterPro"/>
</dbReference>
<evidence type="ECO:0000256" key="4">
    <source>
        <dbReference type="ARBA" id="ARBA00022490"/>
    </source>
</evidence>
<dbReference type="SUPFAM" id="SSF52540">
    <property type="entry name" value="P-loop containing nucleoside triphosphate hydrolases"/>
    <property type="match status" value="1"/>
</dbReference>
<accession>A0A382BIP3</accession>
<dbReference type="InterPro" id="IPR027417">
    <property type="entry name" value="P-loop_NTPase"/>
</dbReference>
<proteinExistence type="inferred from homology"/>
<keyword evidence="9" id="KW-0460">Magnesium</keyword>
<organism evidence="11">
    <name type="scientific">marine metagenome</name>
    <dbReference type="NCBI Taxonomy" id="408172"/>
    <lineage>
        <taxon>unclassified sequences</taxon>
        <taxon>metagenomes</taxon>
        <taxon>ecological metagenomes</taxon>
    </lineage>
</organism>
<dbReference type="PROSITE" id="PS51257">
    <property type="entry name" value="PROKAR_LIPOPROTEIN"/>
    <property type="match status" value="1"/>
</dbReference>
<protein>
    <recommendedName>
        <fullName evidence="3">tRNA threonylcarbamoyladenosine biosynthesis protein TsaE</fullName>
    </recommendedName>
    <alternativeName>
        <fullName evidence="10">t(6)A37 threonylcarbamoyladenosine biosynthesis protein TsaE</fullName>
    </alternativeName>
</protein>
<keyword evidence="6" id="KW-0479">Metal-binding</keyword>
<evidence type="ECO:0000256" key="2">
    <source>
        <dbReference type="ARBA" id="ARBA00007599"/>
    </source>
</evidence>
<evidence type="ECO:0000256" key="6">
    <source>
        <dbReference type="ARBA" id="ARBA00022723"/>
    </source>
</evidence>
<dbReference type="NCBIfam" id="TIGR00150">
    <property type="entry name" value="T6A_YjeE"/>
    <property type="match status" value="1"/>
</dbReference>
<evidence type="ECO:0000256" key="1">
    <source>
        <dbReference type="ARBA" id="ARBA00004496"/>
    </source>
</evidence>
<dbReference type="GO" id="GO:0005524">
    <property type="term" value="F:ATP binding"/>
    <property type="evidence" value="ECO:0007669"/>
    <property type="project" value="UniProtKB-KW"/>
</dbReference>
<keyword evidence="4" id="KW-0963">Cytoplasm</keyword>
<dbReference type="PANTHER" id="PTHR33540">
    <property type="entry name" value="TRNA THREONYLCARBAMOYLADENOSINE BIOSYNTHESIS PROTEIN TSAE"/>
    <property type="match status" value="1"/>
</dbReference>
<dbReference type="AlphaFoldDB" id="A0A382BIP3"/>
<dbReference type="Pfam" id="PF02367">
    <property type="entry name" value="TsaE"/>
    <property type="match status" value="1"/>
</dbReference>
<comment type="subcellular location">
    <subcellularLocation>
        <location evidence="1">Cytoplasm</location>
    </subcellularLocation>
</comment>
<comment type="similarity">
    <text evidence="2">Belongs to the TsaE family.</text>
</comment>
<keyword evidence="7" id="KW-0547">Nucleotide-binding</keyword>
<evidence type="ECO:0000256" key="3">
    <source>
        <dbReference type="ARBA" id="ARBA00019010"/>
    </source>
</evidence>
<reference evidence="11" key="1">
    <citation type="submission" date="2018-05" db="EMBL/GenBank/DDBJ databases">
        <authorList>
            <person name="Lanie J.A."/>
            <person name="Ng W.-L."/>
            <person name="Kazmierczak K.M."/>
            <person name="Andrzejewski T.M."/>
            <person name="Davidsen T.M."/>
            <person name="Wayne K.J."/>
            <person name="Tettelin H."/>
            <person name="Glass J.I."/>
            <person name="Rusch D."/>
            <person name="Podicherti R."/>
            <person name="Tsui H.-C.T."/>
            <person name="Winkler M.E."/>
        </authorList>
    </citation>
    <scope>NUCLEOTIDE SEQUENCE</scope>
</reference>
<dbReference type="GO" id="GO:0046872">
    <property type="term" value="F:metal ion binding"/>
    <property type="evidence" value="ECO:0007669"/>
    <property type="project" value="UniProtKB-KW"/>
</dbReference>
<keyword evidence="5" id="KW-0819">tRNA processing</keyword>
<gene>
    <name evidence="11" type="ORF">METZ01_LOCUS166542</name>
</gene>
<evidence type="ECO:0000256" key="9">
    <source>
        <dbReference type="ARBA" id="ARBA00022842"/>
    </source>
</evidence>
<evidence type="ECO:0000256" key="7">
    <source>
        <dbReference type="ARBA" id="ARBA00022741"/>
    </source>
</evidence>
<dbReference type="EMBL" id="UINC01030003">
    <property type="protein sequence ID" value="SVB13688.1"/>
    <property type="molecule type" value="Genomic_DNA"/>
</dbReference>
<sequence length="136" mass="15140">MGQMAKVNDIFLLTGPLGAGKTCLTQGIVWGLGCQEYARSPTFILATIYQGRLPIYHLDLFRIESSLELLDIGVEEYLEGEGVCIIEWADRTNDLFPLGSMKINLEHTQNRTHRKITIIAPDTSSANLLRDLVSGF</sequence>